<proteinExistence type="predicted"/>
<dbReference type="EMBL" id="MK072084">
    <property type="protein sequence ID" value="AYV78588.1"/>
    <property type="molecule type" value="Genomic_DNA"/>
</dbReference>
<name>A0A3G4ZUL2_9VIRU</name>
<organism evidence="1">
    <name type="scientific">Edafosvirus sp</name>
    <dbReference type="NCBI Taxonomy" id="2487765"/>
    <lineage>
        <taxon>Viruses</taxon>
        <taxon>Varidnaviria</taxon>
        <taxon>Bamfordvirae</taxon>
        <taxon>Nucleocytoviricota</taxon>
        <taxon>Megaviricetes</taxon>
        <taxon>Imitervirales</taxon>
        <taxon>Mimiviridae</taxon>
        <taxon>Klosneuvirinae</taxon>
    </lineage>
</organism>
<evidence type="ECO:0000313" key="1">
    <source>
        <dbReference type="EMBL" id="AYV78588.1"/>
    </source>
</evidence>
<reference evidence="1" key="1">
    <citation type="submission" date="2018-10" db="EMBL/GenBank/DDBJ databases">
        <title>Hidden diversity of soil giant viruses.</title>
        <authorList>
            <person name="Schulz F."/>
            <person name="Alteio L."/>
            <person name="Goudeau D."/>
            <person name="Ryan E.M."/>
            <person name="Malmstrom R.R."/>
            <person name="Blanchard J."/>
            <person name="Woyke T."/>
        </authorList>
    </citation>
    <scope>NUCLEOTIDE SEQUENCE</scope>
    <source>
        <strain evidence="1">EDV1</strain>
    </source>
</reference>
<protein>
    <submittedName>
        <fullName evidence="1">Uncharacterized protein</fullName>
    </submittedName>
</protein>
<gene>
    <name evidence="1" type="ORF">Edafosvirus19_15</name>
</gene>
<sequence length="184" mass="21450">MIEYNIKKCKYYNNISMEVKVVTTKKLCTNDYYQNNWKGVQRGLTYLFDIEVTKASLLSVSFRSKYNCINIIKLIVLAPNGRVINHRKKDSTFSFLVKETGKFTIKYWMSSWCAGKEYCNDDQIYYMDIASSVPESIDIDKSNIRVYSLLGVSKEGSLYKGEMLKQICLERYLPPKNNRPIISH</sequence>
<accession>A0A3G4ZUL2</accession>